<dbReference type="InterPro" id="IPR005183">
    <property type="entry name" value="DUF305_CopM-like"/>
</dbReference>
<dbReference type="PANTHER" id="PTHR36933">
    <property type="entry name" value="SLL0788 PROTEIN"/>
    <property type="match status" value="1"/>
</dbReference>
<dbReference type="InterPro" id="IPR012347">
    <property type="entry name" value="Ferritin-like"/>
</dbReference>
<protein>
    <submittedName>
        <fullName evidence="4">DUF305 domain-containing protein</fullName>
    </submittedName>
</protein>
<gene>
    <name evidence="4" type="ORF">V6R90_07750</name>
</gene>
<feature type="domain" description="DUF305" evidence="3">
    <location>
        <begin position="63"/>
        <end position="225"/>
    </location>
</feature>
<evidence type="ECO:0000259" key="3">
    <source>
        <dbReference type="Pfam" id="PF03713"/>
    </source>
</evidence>
<feature type="region of interest" description="Disordered" evidence="1">
    <location>
        <begin position="126"/>
        <end position="149"/>
    </location>
</feature>
<keyword evidence="5" id="KW-1185">Reference proteome</keyword>
<sequence>MTTTRTTPARTTHARTRRALAAGLAAAALATGLAACGDDDGSGSDTGSAAVSVPESADFNEADVVFATDMVQHHAQALAMVDMTTGRDLDPEVADLVEQIRSAQAPEIEQMVDWLTAWDQPVPPTVNDHANAHAEDGTGTDGSGGMDMDSDMPGMMSDAEMDALEEAPDASFQEEWLEMMVAHHEGAVEMAETEAAEGEDADAVALAESIVDSQSAEIEQMRALLGA</sequence>
<evidence type="ECO:0000256" key="1">
    <source>
        <dbReference type="SAM" id="MobiDB-lite"/>
    </source>
</evidence>
<feature type="signal peptide" evidence="2">
    <location>
        <begin position="1"/>
        <end position="21"/>
    </location>
</feature>
<feature type="chain" id="PRO_5047418400" evidence="2">
    <location>
        <begin position="22"/>
        <end position="227"/>
    </location>
</feature>
<dbReference type="Proteomes" id="UP001482520">
    <property type="component" value="Unassembled WGS sequence"/>
</dbReference>
<keyword evidence="2" id="KW-0732">Signal</keyword>
<reference evidence="4 5" key="1">
    <citation type="submission" date="2024-02" db="EMBL/GenBank/DDBJ databases">
        <title>Full genome sequence of Nocardioides kribbensis.</title>
        <authorList>
            <person name="Poletto B.L."/>
            <person name="Silva G."/>
            <person name="Galante D."/>
            <person name="Campos K.R."/>
            <person name="Santos M.B.N."/>
            <person name="Sacchi C.T."/>
        </authorList>
    </citation>
    <scope>NUCLEOTIDE SEQUENCE [LARGE SCALE GENOMIC DNA]</scope>
    <source>
        <strain evidence="4 5">O4R</strain>
    </source>
</reference>
<evidence type="ECO:0000256" key="2">
    <source>
        <dbReference type="SAM" id="SignalP"/>
    </source>
</evidence>
<dbReference type="EMBL" id="JBEGDP010000006">
    <property type="protein sequence ID" value="MEQ7847171.1"/>
    <property type="molecule type" value="Genomic_DNA"/>
</dbReference>
<name>A0ABV1NXC9_9ACTN</name>
<proteinExistence type="predicted"/>
<dbReference type="RefSeq" id="WP_228942842.1">
    <property type="nucleotide sequence ID" value="NZ_JBEGDP010000006.1"/>
</dbReference>
<dbReference type="PANTHER" id="PTHR36933:SF1">
    <property type="entry name" value="SLL0788 PROTEIN"/>
    <property type="match status" value="1"/>
</dbReference>
<dbReference type="Gene3D" id="1.20.1260.10">
    <property type="match status" value="1"/>
</dbReference>
<dbReference type="Pfam" id="PF03713">
    <property type="entry name" value="DUF305"/>
    <property type="match status" value="1"/>
</dbReference>
<comment type="caution">
    <text evidence="4">The sequence shown here is derived from an EMBL/GenBank/DDBJ whole genome shotgun (WGS) entry which is preliminary data.</text>
</comment>
<evidence type="ECO:0000313" key="4">
    <source>
        <dbReference type="EMBL" id="MEQ7847171.1"/>
    </source>
</evidence>
<organism evidence="4 5">
    <name type="scientific">Nocardioides kribbensis</name>
    <dbReference type="NCBI Taxonomy" id="305517"/>
    <lineage>
        <taxon>Bacteria</taxon>
        <taxon>Bacillati</taxon>
        <taxon>Actinomycetota</taxon>
        <taxon>Actinomycetes</taxon>
        <taxon>Propionibacteriales</taxon>
        <taxon>Nocardioidaceae</taxon>
        <taxon>Nocardioides</taxon>
    </lineage>
</organism>
<accession>A0ABV1NXC9</accession>
<evidence type="ECO:0000313" key="5">
    <source>
        <dbReference type="Proteomes" id="UP001482520"/>
    </source>
</evidence>